<dbReference type="InterPro" id="IPR001057">
    <property type="entry name" value="Glu/AcGlu_kinase"/>
</dbReference>
<dbReference type="PIRSF" id="PIRSF000729">
    <property type="entry name" value="GK"/>
    <property type="match status" value="1"/>
</dbReference>
<dbReference type="PANTHER" id="PTHR43654:SF1">
    <property type="entry name" value="ISOPENTENYL PHOSPHATE KINASE"/>
    <property type="match status" value="1"/>
</dbReference>
<name>A0A6H1UF19_9GAMM</name>
<dbReference type="SUPFAM" id="SSF88697">
    <property type="entry name" value="PUA domain-like"/>
    <property type="match status" value="1"/>
</dbReference>
<feature type="binding site" evidence="8">
    <location>
        <position position="12"/>
    </location>
    <ligand>
        <name>ATP</name>
        <dbReference type="ChEBI" id="CHEBI:30616"/>
    </ligand>
</feature>
<keyword evidence="1 8" id="KW-0963">Cytoplasm</keyword>
<dbReference type="FunFam" id="3.40.1160.10:FF:000006">
    <property type="entry name" value="Glutamate 5-kinase"/>
    <property type="match status" value="1"/>
</dbReference>
<feature type="binding site" evidence="8">
    <location>
        <begin position="213"/>
        <end position="219"/>
    </location>
    <ligand>
        <name>ATP</name>
        <dbReference type="ChEBI" id="CHEBI:30616"/>
    </ligand>
</feature>
<evidence type="ECO:0000313" key="10">
    <source>
        <dbReference type="EMBL" id="QIZ77418.1"/>
    </source>
</evidence>
<dbReference type="Pfam" id="PF00696">
    <property type="entry name" value="AA_kinase"/>
    <property type="match status" value="1"/>
</dbReference>
<evidence type="ECO:0000313" key="11">
    <source>
        <dbReference type="Proteomes" id="UP000501602"/>
    </source>
</evidence>
<dbReference type="PROSITE" id="PS00902">
    <property type="entry name" value="GLUTAMATE_5_KINASE"/>
    <property type="match status" value="1"/>
</dbReference>
<keyword evidence="4 8" id="KW-0808">Transferase</keyword>
<proteinExistence type="inferred from homology"/>
<dbReference type="NCBIfam" id="TIGR01027">
    <property type="entry name" value="proB"/>
    <property type="match status" value="1"/>
</dbReference>
<comment type="pathway">
    <text evidence="8">Amino-acid biosynthesis; L-proline biosynthesis; L-glutamate 5-semialdehyde from L-glutamate: step 1/2.</text>
</comment>
<dbReference type="Gene3D" id="2.30.130.10">
    <property type="entry name" value="PUA domain"/>
    <property type="match status" value="1"/>
</dbReference>
<dbReference type="InterPro" id="IPR005715">
    <property type="entry name" value="Glu_5kinase/COase_Synthase"/>
</dbReference>
<comment type="catalytic activity">
    <reaction evidence="8">
        <text>L-glutamate + ATP = L-glutamyl 5-phosphate + ADP</text>
        <dbReference type="Rhea" id="RHEA:14877"/>
        <dbReference type="ChEBI" id="CHEBI:29985"/>
        <dbReference type="ChEBI" id="CHEBI:30616"/>
        <dbReference type="ChEBI" id="CHEBI:58274"/>
        <dbReference type="ChEBI" id="CHEBI:456216"/>
        <dbReference type="EC" id="2.7.2.11"/>
    </reaction>
</comment>
<dbReference type="GO" id="GO:0005524">
    <property type="term" value="F:ATP binding"/>
    <property type="evidence" value="ECO:0007669"/>
    <property type="project" value="UniProtKB-KW"/>
</dbReference>
<feature type="binding site" evidence="8">
    <location>
        <begin position="171"/>
        <end position="172"/>
    </location>
    <ligand>
        <name>ATP</name>
        <dbReference type="ChEBI" id="CHEBI:30616"/>
    </ligand>
</feature>
<dbReference type="RefSeq" id="WP_168660678.1">
    <property type="nucleotide sequence ID" value="NZ_CP051180.1"/>
</dbReference>
<dbReference type="GO" id="GO:0004349">
    <property type="term" value="F:glutamate 5-kinase activity"/>
    <property type="evidence" value="ECO:0007669"/>
    <property type="project" value="UniProtKB-UniRule"/>
</dbReference>
<keyword evidence="3 8" id="KW-0641">Proline biosynthesis</keyword>
<reference evidence="10 11" key="1">
    <citation type="submission" date="2020-04" db="EMBL/GenBank/DDBJ databases">
        <title>Ferrimonas sp. S7 isolated from sea water.</title>
        <authorList>
            <person name="Bae S.S."/>
            <person name="Baek K."/>
        </authorList>
    </citation>
    <scope>NUCLEOTIDE SEQUENCE [LARGE SCALE GENOMIC DNA]</scope>
    <source>
        <strain evidence="10 11">S7</strain>
    </source>
</reference>
<dbReference type="EC" id="2.7.2.11" evidence="8"/>
<keyword evidence="2 8" id="KW-0028">Amino-acid biosynthesis</keyword>
<comment type="subcellular location">
    <subcellularLocation>
        <location evidence="8">Cytoplasm</location>
    </subcellularLocation>
</comment>
<comment type="function">
    <text evidence="8">Catalyzes the transfer of a phosphate group to glutamate to form L-glutamate 5-phosphate.</text>
</comment>
<evidence type="ECO:0000256" key="4">
    <source>
        <dbReference type="ARBA" id="ARBA00022679"/>
    </source>
</evidence>
<dbReference type="SMART" id="SM00359">
    <property type="entry name" value="PUA"/>
    <property type="match status" value="1"/>
</dbReference>
<keyword evidence="5 8" id="KW-0547">Nucleotide-binding</keyword>
<dbReference type="InterPro" id="IPR001048">
    <property type="entry name" value="Asp/Glu/Uridylate_kinase"/>
</dbReference>
<dbReference type="InterPro" id="IPR036974">
    <property type="entry name" value="PUA_sf"/>
</dbReference>
<dbReference type="EMBL" id="CP051180">
    <property type="protein sequence ID" value="QIZ77418.1"/>
    <property type="molecule type" value="Genomic_DNA"/>
</dbReference>
<dbReference type="SUPFAM" id="SSF53633">
    <property type="entry name" value="Carbamate kinase-like"/>
    <property type="match status" value="1"/>
</dbReference>
<dbReference type="UniPathway" id="UPA00098">
    <property type="reaction ID" value="UER00359"/>
</dbReference>
<dbReference type="Gene3D" id="3.40.1160.10">
    <property type="entry name" value="Acetylglutamate kinase-like"/>
    <property type="match status" value="2"/>
</dbReference>
<evidence type="ECO:0000256" key="6">
    <source>
        <dbReference type="ARBA" id="ARBA00022777"/>
    </source>
</evidence>
<dbReference type="Pfam" id="PF01472">
    <property type="entry name" value="PUA"/>
    <property type="match status" value="1"/>
</dbReference>
<keyword evidence="7 8" id="KW-0067">ATP-binding</keyword>
<feature type="binding site" evidence="8">
    <location>
        <position position="52"/>
    </location>
    <ligand>
        <name>substrate</name>
    </ligand>
</feature>
<comment type="similarity">
    <text evidence="8">Belongs to the glutamate 5-kinase family.</text>
</comment>
<dbReference type="InterPro" id="IPR002478">
    <property type="entry name" value="PUA"/>
</dbReference>
<dbReference type="CDD" id="cd21157">
    <property type="entry name" value="PUA_G5K"/>
    <property type="match status" value="1"/>
</dbReference>
<evidence type="ECO:0000256" key="2">
    <source>
        <dbReference type="ARBA" id="ARBA00022605"/>
    </source>
</evidence>
<protein>
    <recommendedName>
        <fullName evidence="8">Glutamate 5-kinase</fullName>
        <ecNumber evidence="8">2.7.2.11</ecNumber>
    </recommendedName>
    <alternativeName>
        <fullName evidence="8">Gamma-glutamyl kinase</fullName>
        <shortName evidence="8">GK</shortName>
    </alternativeName>
</protein>
<evidence type="ECO:0000256" key="1">
    <source>
        <dbReference type="ARBA" id="ARBA00022490"/>
    </source>
</evidence>
<dbReference type="HAMAP" id="MF_00456">
    <property type="entry name" value="ProB"/>
    <property type="match status" value="1"/>
</dbReference>
<dbReference type="KEGG" id="fes:HER31_11310"/>
<dbReference type="InterPro" id="IPR011529">
    <property type="entry name" value="Glu_5kinase"/>
</dbReference>
<sequence>MQHSFKKRVVVKLGTSVLTSGSPRLDRAHMVELVRQMARLHRAGHEIILVTSGAIAAGREHLGFPELSDSVASKQMLAAVGQSQLIQAWEQLFNLYGLHVGQMLLTRADLDDRERYLNARDTMQALLDNRIIPVINENDAVATIEIKVGDNDNLSALAALLAQADLLLLLTDQQGLFSADPRNNPDAKLIEQVDLIDDDLRALAGGSGTNLGTGGMATKLQAADVAMRAGVEVVIAAGHADGVIEQICTGNAIGTRFNAAASGLDERKRWILAGPPPSGQLRLDDGAVNALCGKGSSLLPKGVTAVLGQFKRGDALQLQDQQGRVIGRGIARYHSDEMIKLQGQHSRDIETILGFSYGPVVIHRNDLVVL</sequence>
<evidence type="ECO:0000259" key="9">
    <source>
        <dbReference type="SMART" id="SM00359"/>
    </source>
</evidence>
<feature type="domain" description="PUA" evidence="9">
    <location>
        <begin position="279"/>
        <end position="362"/>
    </location>
</feature>
<dbReference type="GO" id="GO:0005829">
    <property type="term" value="C:cytosol"/>
    <property type="evidence" value="ECO:0007669"/>
    <property type="project" value="TreeGrafter"/>
</dbReference>
<keyword evidence="6 8" id="KW-0418">Kinase</keyword>
<dbReference type="CDD" id="cd04242">
    <property type="entry name" value="AAK_G5K_ProB"/>
    <property type="match status" value="1"/>
</dbReference>
<evidence type="ECO:0000256" key="7">
    <source>
        <dbReference type="ARBA" id="ARBA00022840"/>
    </source>
</evidence>
<keyword evidence="11" id="KW-1185">Reference proteome</keyword>
<feature type="binding site" evidence="8">
    <location>
        <position position="139"/>
    </location>
    <ligand>
        <name>substrate</name>
    </ligand>
</feature>
<dbReference type="AlphaFoldDB" id="A0A6H1UF19"/>
<dbReference type="PROSITE" id="PS50890">
    <property type="entry name" value="PUA"/>
    <property type="match status" value="1"/>
</dbReference>
<gene>
    <name evidence="8 10" type="primary">proB</name>
    <name evidence="10" type="ORF">HER31_11310</name>
</gene>
<dbReference type="PRINTS" id="PR00474">
    <property type="entry name" value="GLU5KINASE"/>
</dbReference>
<evidence type="ECO:0000256" key="3">
    <source>
        <dbReference type="ARBA" id="ARBA00022650"/>
    </source>
</evidence>
<accession>A0A6H1UF19</accession>
<evidence type="ECO:0000256" key="8">
    <source>
        <dbReference type="HAMAP-Rule" id="MF_00456"/>
    </source>
</evidence>
<dbReference type="GO" id="GO:0055129">
    <property type="term" value="P:L-proline biosynthetic process"/>
    <property type="evidence" value="ECO:0007669"/>
    <property type="project" value="UniProtKB-UniRule"/>
</dbReference>
<dbReference type="FunFam" id="2.30.130.10:FF:000007">
    <property type="entry name" value="Glutamate 5-kinase"/>
    <property type="match status" value="1"/>
</dbReference>
<dbReference type="PANTHER" id="PTHR43654">
    <property type="entry name" value="GLUTAMATE 5-KINASE"/>
    <property type="match status" value="1"/>
</dbReference>
<organism evidence="10 11">
    <name type="scientific">Ferrimonas lipolytica</name>
    <dbReference type="NCBI Taxonomy" id="2724191"/>
    <lineage>
        <taxon>Bacteria</taxon>
        <taxon>Pseudomonadati</taxon>
        <taxon>Pseudomonadota</taxon>
        <taxon>Gammaproteobacteria</taxon>
        <taxon>Alteromonadales</taxon>
        <taxon>Ferrimonadaceae</taxon>
        <taxon>Ferrimonas</taxon>
    </lineage>
</organism>
<dbReference type="InterPro" id="IPR019797">
    <property type="entry name" value="Glutamate_5-kinase_CS"/>
</dbReference>
<dbReference type="InterPro" id="IPR041739">
    <property type="entry name" value="G5K_ProB"/>
</dbReference>
<dbReference type="InterPro" id="IPR015947">
    <property type="entry name" value="PUA-like_sf"/>
</dbReference>
<dbReference type="InterPro" id="IPR036393">
    <property type="entry name" value="AceGlu_kinase-like_sf"/>
</dbReference>
<dbReference type="GO" id="GO:0003723">
    <property type="term" value="F:RNA binding"/>
    <property type="evidence" value="ECO:0007669"/>
    <property type="project" value="InterPro"/>
</dbReference>
<dbReference type="Proteomes" id="UP000501602">
    <property type="component" value="Chromosome"/>
</dbReference>
<evidence type="ECO:0000256" key="5">
    <source>
        <dbReference type="ARBA" id="ARBA00022741"/>
    </source>
</evidence>
<feature type="binding site" evidence="8">
    <location>
        <position position="151"/>
    </location>
    <ligand>
        <name>substrate</name>
    </ligand>
</feature>